<dbReference type="Gene3D" id="3.50.50.60">
    <property type="entry name" value="FAD/NAD(P)-binding domain"/>
    <property type="match status" value="2"/>
</dbReference>
<dbReference type="Pfam" id="PF07992">
    <property type="entry name" value="Pyr_redox_2"/>
    <property type="match status" value="1"/>
</dbReference>
<dbReference type="AlphaFoldDB" id="A0AAF0ZXL2"/>
<dbReference type="Proteomes" id="UP001234989">
    <property type="component" value="Chromosome 10"/>
</dbReference>
<evidence type="ECO:0000256" key="1">
    <source>
        <dbReference type="ARBA" id="ARBA00009333"/>
    </source>
</evidence>
<keyword evidence="12" id="KW-1185">Reference proteome</keyword>
<keyword evidence="2 8" id="KW-0285">Flavoprotein</keyword>
<dbReference type="EC" id="1.8.1.9" evidence="8"/>
<feature type="domain" description="Thioredoxin" evidence="10">
    <location>
        <begin position="455"/>
        <end position="570"/>
    </location>
</feature>
<comment type="catalytic activity">
    <reaction evidence="8">
        <text>[thioredoxin]-dithiol + NADP(+) = [thioredoxin]-disulfide + NADPH + H(+)</text>
        <dbReference type="Rhea" id="RHEA:20345"/>
        <dbReference type="Rhea" id="RHEA-COMP:10698"/>
        <dbReference type="Rhea" id="RHEA-COMP:10700"/>
        <dbReference type="ChEBI" id="CHEBI:15378"/>
        <dbReference type="ChEBI" id="CHEBI:29950"/>
        <dbReference type="ChEBI" id="CHEBI:50058"/>
        <dbReference type="ChEBI" id="CHEBI:57783"/>
        <dbReference type="ChEBI" id="CHEBI:58349"/>
        <dbReference type="EC" id="1.8.1.9"/>
    </reaction>
</comment>
<evidence type="ECO:0000256" key="4">
    <source>
        <dbReference type="ARBA" id="ARBA00022857"/>
    </source>
</evidence>
<organism evidence="11 12">
    <name type="scientific">Solanum verrucosum</name>
    <dbReference type="NCBI Taxonomy" id="315347"/>
    <lineage>
        <taxon>Eukaryota</taxon>
        <taxon>Viridiplantae</taxon>
        <taxon>Streptophyta</taxon>
        <taxon>Embryophyta</taxon>
        <taxon>Tracheophyta</taxon>
        <taxon>Spermatophyta</taxon>
        <taxon>Magnoliopsida</taxon>
        <taxon>eudicotyledons</taxon>
        <taxon>Gunneridae</taxon>
        <taxon>Pentapetalae</taxon>
        <taxon>asterids</taxon>
        <taxon>lamiids</taxon>
        <taxon>Solanales</taxon>
        <taxon>Solanaceae</taxon>
        <taxon>Solanoideae</taxon>
        <taxon>Solaneae</taxon>
        <taxon>Solanum</taxon>
    </lineage>
</organism>
<dbReference type="NCBIfam" id="TIGR01292">
    <property type="entry name" value="TRX_reduct"/>
    <property type="match status" value="1"/>
</dbReference>
<dbReference type="SUPFAM" id="SSF51905">
    <property type="entry name" value="FAD/NAD(P)-binding domain"/>
    <property type="match status" value="1"/>
</dbReference>
<keyword evidence="4 8" id="KW-0521">NADP</keyword>
<dbReference type="Gene3D" id="3.40.30.10">
    <property type="entry name" value="Glutaredoxin"/>
    <property type="match status" value="1"/>
</dbReference>
<dbReference type="SUPFAM" id="SSF52833">
    <property type="entry name" value="Thioredoxin-like"/>
    <property type="match status" value="1"/>
</dbReference>
<evidence type="ECO:0000256" key="9">
    <source>
        <dbReference type="SAM" id="Phobius"/>
    </source>
</evidence>
<reference evidence="11" key="1">
    <citation type="submission" date="2023-08" db="EMBL/GenBank/DDBJ databases">
        <title>A de novo genome assembly of Solanum verrucosum Schlechtendal, a Mexican diploid species geographically isolated from the other diploid A-genome species in potato relatives.</title>
        <authorList>
            <person name="Hosaka K."/>
        </authorList>
    </citation>
    <scope>NUCLEOTIDE SEQUENCE</scope>
    <source>
        <tissue evidence="11">Young leaves</tissue>
    </source>
</reference>
<proteinExistence type="inferred from homology"/>
<dbReference type="InterPro" id="IPR050097">
    <property type="entry name" value="Ferredoxin-NADP_redctase_2"/>
</dbReference>
<keyword evidence="9" id="KW-1133">Transmembrane helix</keyword>
<evidence type="ECO:0000313" key="12">
    <source>
        <dbReference type="Proteomes" id="UP001234989"/>
    </source>
</evidence>
<gene>
    <name evidence="11" type="ORF">MTR67_046069</name>
</gene>
<dbReference type="PRINTS" id="PR00469">
    <property type="entry name" value="PNDRDTASEII"/>
</dbReference>
<keyword evidence="9" id="KW-0472">Membrane</keyword>
<evidence type="ECO:0000256" key="5">
    <source>
        <dbReference type="ARBA" id="ARBA00023002"/>
    </source>
</evidence>
<dbReference type="EMBL" id="CP133621">
    <property type="protein sequence ID" value="WMV52684.1"/>
    <property type="molecule type" value="Genomic_DNA"/>
</dbReference>
<dbReference type="InterPro" id="IPR036188">
    <property type="entry name" value="FAD/NAD-bd_sf"/>
</dbReference>
<keyword evidence="9" id="KW-0812">Transmembrane</keyword>
<dbReference type="InterPro" id="IPR013766">
    <property type="entry name" value="Thioredoxin_domain"/>
</dbReference>
<keyword evidence="6" id="KW-1015">Disulfide bond</keyword>
<dbReference type="GO" id="GO:0019430">
    <property type="term" value="P:removal of superoxide radicals"/>
    <property type="evidence" value="ECO:0007669"/>
    <property type="project" value="InterPro"/>
</dbReference>
<dbReference type="FunFam" id="3.50.50.60:FF:000064">
    <property type="entry name" value="Thioredoxin reductase"/>
    <property type="match status" value="1"/>
</dbReference>
<keyword evidence="7 8" id="KW-0676">Redox-active center</keyword>
<evidence type="ECO:0000256" key="2">
    <source>
        <dbReference type="ARBA" id="ARBA00022630"/>
    </source>
</evidence>
<evidence type="ECO:0000256" key="8">
    <source>
        <dbReference type="RuleBase" id="RU003881"/>
    </source>
</evidence>
<accession>A0AAF0ZXL2</accession>
<keyword evidence="3 8" id="KW-0274">FAD</keyword>
<comment type="cofactor">
    <cofactor evidence="8">
        <name>FAD</name>
        <dbReference type="ChEBI" id="CHEBI:57692"/>
    </cofactor>
    <text evidence="8">Binds 1 FAD per subunit.</text>
</comment>
<sequence>MANTTPNITNSVGIGIPIRTKTRPASTSMAATPATLSTGHCIPTGLLVINSGSSRLGGTARVDSVNGHLTRSRASSFSIRAAAEGEPVGTSSSAENSSFVSSLIAIGSIILRILVFLFVPAQRIENLVIIGSGPAGYTAAIYAARANLKPVVFEGFQAGGVPGGQLMTTTEVENFPGFPEGITGPDLMDRMKRQAERWGAELYQEDVEFIDVKNAPFTVHSSERKVKCHSLIVATGANARRLGLPHEDEFWSRGISACAICDGASPLFKGQVLAVVGGGDTATEEAIYLTKYARHVHLLVRKDQLRASRAMQDRVFNNPNITVHFNTETVDVVSNPKGQMSGILIRKADTQEESVLEAKGLFYGIGHSPNSQLLEGQVQLDSSGYILVKEGTANTSVEGVFAAGDVQDHEWRQAITAAGSGCVAALSVERYLTSKNLLLEFHQPPTEEVKKELSEKDVQEGFDITLTKHKGQYALRKLYHESPRLMCVLYTSPTCGPCRTLKPILSKVIDEFDKDVHLVEIDITEDPEIAEAAEIMGTPCVQFFKNKEMLRTVSGVKMKREYREFIEANK</sequence>
<keyword evidence="5 8" id="KW-0560">Oxidoreductase</keyword>
<evidence type="ECO:0000256" key="7">
    <source>
        <dbReference type="ARBA" id="ARBA00023284"/>
    </source>
</evidence>
<dbReference type="PROSITE" id="PS51352">
    <property type="entry name" value="THIOREDOXIN_2"/>
    <property type="match status" value="1"/>
</dbReference>
<comment type="similarity">
    <text evidence="1">Belongs to the class-II pyridine nucleotide-disulfide oxidoreductase family.</text>
</comment>
<evidence type="ECO:0000256" key="6">
    <source>
        <dbReference type="ARBA" id="ARBA00023157"/>
    </source>
</evidence>
<evidence type="ECO:0000313" key="11">
    <source>
        <dbReference type="EMBL" id="WMV52684.1"/>
    </source>
</evidence>
<feature type="transmembrane region" description="Helical" evidence="9">
    <location>
        <begin position="99"/>
        <end position="119"/>
    </location>
</feature>
<protein>
    <recommendedName>
        <fullName evidence="8">Thioredoxin reductase</fullName>
        <ecNumber evidence="8">1.8.1.9</ecNumber>
    </recommendedName>
</protein>
<dbReference type="GO" id="GO:0005737">
    <property type="term" value="C:cytoplasm"/>
    <property type="evidence" value="ECO:0007669"/>
    <property type="project" value="InterPro"/>
</dbReference>
<evidence type="ECO:0000256" key="3">
    <source>
        <dbReference type="ARBA" id="ARBA00022827"/>
    </source>
</evidence>
<dbReference type="InterPro" id="IPR036249">
    <property type="entry name" value="Thioredoxin-like_sf"/>
</dbReference>
<dbReference type="PANTHER" id="PTHR48105">
    <property type="entry name" value="THIOREDOXIN REDUCTASE 1-RELATED-RELATED"/>
    <property type="match status" value="1"/>
</dbReference>
<dbReference type="InterPro" id="IPR023753">
    <property type="entry name" value="FAD/NAD-binding_dom"/>
</dbReference>
<dbReference type="InterPro" id="IPR008255">
    <property type="entry name" value="Pyr_nucl-diS_OxRdtase_2_AS"/>
</dbReference>
<dbReference type="CDD" id="cd02949">
    <property type="entry name" value="TRX_NTR"/>
    <property type="match status" value="1"/>
</dbReference>
<dbReference type="PRINTS" id="PR00368">
    <property type="entry name" value="FADPNR"/>
</dbReference>
<dbReference type="PROSITE" id="PS00573">
    <property type="entry name" value="PYRIDINE_REDOX_2"/>
    <property type="match status" value="1"/>
</dbReference>
<dbReference type="Pfam" id="PF00085">
    <property type="entry name" value="Thioredoxin"/>
    <property type="match status" value="1"/>
</dbReference>
<dbReference type="InterPro" id="IPR005982">
    <property type="entry name" value="Thioredox_Rdtase"/>
</dbReference>
<name>A0AAF0ZXL2_SOLVR</name>
<dbReference type="GO" id="GO:0004791">
    <property type="term" value="F:thioredoxin-disulfide reductase (NADPH) activity"/>
    <property type="evidence" value="ECO:0007669"/>
    <property type="project" value="UniProtKB-EC"/>
</dbReference>
<evidence type="ECO:0000259" key="10">
    <source>
        <dbReference type="PROSITE" id="PS51352"/>
    </source>
</evidence>